<accession>A0ACA9MXZ4</accession>
<name>A0ACA9MXZ4_9GLOM</name>
<proteinExistence type="predicted"/>
<protein>
    <submittedName>
        <fullName evidence="1">15220_t:CDS:1</fullName>
    </submittedName>
</protein>
<evidence type="ECO:0000313" key="2">
    <source>
        <dbReference type="Proteomes" id="UP000789525"/>
    </source>
</evidence>
<sequence length="151" mass="17463">MDDNSTSLRVALDALSIPQDGFSVFKRLQFALPRDITGLLKIDEGLIHADLWKALTDFERREWEVVAEELVATCQILDPKGNSTRNMVAKQAWFNKANKNLRKRIYPYSTSRTFRLYTGLKEPRCQFRTKPPPKQNEEMLERYVGSPSTIL</sequence>
<dbReference type="EMBL" id="CAJVPT010014540">
    <property type="protein sequence ID" value="CAG8605355.1"/>
    <property type="molecule type" value="Genomic_DNA"/>
</dbReference>
<organism evidence="1 2">
    <name type="scientific">Acaulospora colombiana</name>
    <dbReference type="NCBI Taxonomy" id="27376"/>
    <lineage>
        <taxon>Eukaryota</taxon>
        <taxon>Fungi</taxon>
        <taxon>Fungi incertae sedis</taxon>
        <taxon>Mucoromycota</taxon>
        <taxon>Glomeromycotina</taxon>
        <taxon>Glomeromycetes</taxon>
        <taxon>Diversisporales</taxon>
        <taxon>Acaulosporaceae</taxon>
        <taxon>Acaulospora</taxon>
    </lineage>
</organism>
<evidence type="ECO:0000313" key="1">
    <source>
        <dbReference type="EMBL" id="CAG8605355.1"/>
    </source>
</evidence>
<dbReference type="Proteomes" id="UP000789525">
    <property type="component" value="Unassembled WGS sequence"/>
</dbReference>
<reference evidence="1" key="1">
    <citation type="submission" date="2021-06" db="EMBL/GenBank/DDBJ databases">
        <authorList>
            <person name="Kallberg Y."/>
            <person name="Tangrot J."/>
            <person name="Rosling A."/>
        </authorList>
    </citation>
    <scope>NUCLEOTIDE SEQUENCE</scope>
    <source>
        <strain evidence="1">CL356</strain>
    </source>
</reference>
<gene>
    <name evidence="1" type="ORF">ACOLOM_LOCUS6831</name>
</gene>
<comment type="caution">
    <text evidence="1">The sequence shown here is derived from an EMBL/GenBank/DDBJ whole genome shotgun (WGS) entry which is preliminary data.</text>
</comment>
<keyword evidence="2" id="KW-1185">Reference proteome</keyword>